<dbReference type="SUPFAM" id="SSF116734">
    <property type="entry name" value="DNA methylase specificity domain"/>
    <property type="match status" value="2"/>
</dbReference>
<evidence type="ECO:0000256" key="2">
    <source>
        <dbReference type="ARBA" id="ARBA00022747"/>
    </source>
</evidence>
<evidence type="ECO:0000259" key="4">
    <source>
        <dbReference type="Pfam" id="PF01420"/>
    </source>
</evidence>
<evidence type="ECO:0000313" key="6">
    <source>
        <dbReference type="Proteomes" id="UP000637513"/>
    </source>
</evidence>
<proteinExistence type="inferred from homology"/>
<evidence type="ECO:0000256" key="3">
    <source>
        <dbReference type="ARBA" id="ARBA00023125"/>
    </source>
</evidence>
<dbReference type="Pfam" id="PF01420">
    <property type="entry name" value="Methylase_S"/>
    <property type="match status" value="1"/>
</dbReference>
<keyword evidence="5" id="KW-0255">Endonuclease</keyword>
<reference evidence="5 6" key="1">
    <citation type="submission" date="2020-08" db="EMBL/GenBank/DDBJ databases">
        <title>Genome public.</title>
        <authorList>
            <person name="Liu C."/>
            <person name="Sun Q."/>
        </authorList>
    </citation>
    <scope>NUCLEOTIDE SEQUENCE [LARGE SCALE GENOMIC DNA]</scope>
    <source>
        <strain evidence="5 6">BX3</strain>
    </source>
</reference>
<dbReference type="InterPro" id="IPR000055">
    <property type="entry name" value="Restrct_endonuc_typeI_TRD"/>
</dbReference>
<dbReference type="PANTHER" id="PTHR30408:SF13">
    <property type="entry name" value="TYPE I RESTRICTION ENZYME HINDI SPECIFICITY SUBUNIT"/>
    <property type="match status" value="1"/>
</dbReference>
<organism evidence="5 6">
    <name type="scientific">Jutongia hominis</name>
    <dbReference type="NCBI Taxonomy" id="2763664"/>
    <lineage>
        <taxon>Bacteria</taxon>
        <taxon>Bacillati</taxon>
        <taxon>Bacillota</taxon>
        <taxon>Clostridia</taxon>
        <taxon>Lachnospirales</taxon>
        <taxon>Lachnospiraceae</taxon>
        <taxon>Jutongia</taxon>
    </lineage>
</organism>
<keyword evidence="2" id="KW-0680">Restriction system</keyword>
<sequence length="431" mass="49405">MIYNGSSYNENWKISKLAELGIFARGVSKHRPRNDPKLFENGKYPLVQTGDVKEATLYLSKHEQEYGDFGLKQSKLWNTGTLCITIAANIAETAILAYPMCFPDSIVGFSAYPEKSSEEFMYYIFEYIKKSIQNAATGSIQDNINLEYLMSLDFKIPEKKYQDMIVLILSSIDRKILINNAINDNLEQQAKLLYDYWFTQFDFPDENGKPYRSSGGKMVWDEQLKMEIPFSWICSKMENAIEAVRTGLNPRNNFQLGNGNIQYITVKNLCLNGSLDFSGCDTIDEQARQIVHRRSDIQRDDILFASIAPLGRCYLIQENPTNWDINESVFSIRYNSSVLTAEYLYMNLQSEAFVKRATACSTGSIFKGIRINSLMDSEIILPPLSVTKEFSKEIKPFFALQKELDRETHTLIQLRDWLLPMLMNGQATISD</sequence>
<keyword evidence="5" id="KW-0540">Nuclease</keyword>
<keyword evidence="3" id="KW-0238">DNA-binding</keyword>
<dbReference type="PANTHER" id="PTHR30408">
    <property type="entry name" value="TYPE-1 RESTRICTION ENZYME ECOKI SPECIFICITY PROTEIN"/>
    <property type="match status" value="1"/>
</dbReference>
<protein>
    <submittedName>
        <fullName evidence="5">Restriction endonuclease subunit S</fullName>
    </submittedName>
</protein>
<dbReference type="InterPro" id="IPR044946">
    <property type="entry name" value="Restrct_endonuc_typeI_TRD_sf"/>
</dbReference>
<dbReference type="CDD" id="cd17282">
    <property type="entry name" value="RMtype1_S_Eco16444ORF1681_TRD1-CR1_like"/>
    <property type="match status" value="1"/>
</dbReference>
<keyword evidence="6" id="KW-1185">Reference proteome</keyword>
<gene>
    <name evidence="5" type="ORF">H8700_03430</name>
</gene>
<dbReference type="Gene3D" id="1.10.287.1120">
    <property type="entry name" value="Bipartite methylase S protein"/>
    <property type="match status" value="1"/>
</dbReference>
<name>A0ABR7MSH0_9FIRM</name>
<feature type="domain" description="Type I restriction modification DNA specificity" evidence="4">
    <location>
        <begin position="9"/>
        <end position="188"/>
    </location>
</feature>
<dbReference type="Proteomes" id="UP000637513">
    <property type="component" value="Unassembled WGS sequence"/>
</dbReference>
<dbReference type="InterPro" id="IPR052021">
    <property type="entry name" value="Type-I_RS_S_subunit"/>
</dbReference>
<evidence type="ECO:0000256" key="1">
    <source>
        <dbReference type="ARBA" id="ARBA00010923"/>
    </source>
</evidence>
<dbReference type="EMBL" id="JACRSW010000011">
    <property type="protein sequence ID" value="MBC8556757.1"/>
    <property type="molecule type" value="Genomic_DNA"/>
</dbReference>
<accession>A0ABR7MSH0</accession>
<evidence type="ECO:0000313" key="5">
    <source>
        <dbReference type="EMBL" id="MBC8556757.1"/>
    </source>
</evidence>
<dbReference type="Gene3D" id="3.90.220.20">
    <property type="entry name" value="DNA methylase specificity domains"/>
    <property type="match status" value="2"/>
</dbReference>
<keyword evidence="5" id="KW-0378">Hydrolase</keyword>
<dbReference type="RefSeq" id="WP_249303135.1">
    <property type="nucleotide sequence ID" value="NZ_JACRSW010000011.1"/>
</dbReference>
<dbReference type="GO" id="GO:0004519">
    <property type="term" value="F:endonuclease activity"/>
    <property type="evidence" value="ECO:0007669"/>
    <property type="project" value="UniProtKB-KW"/>
</dbReference>
<comment type="caution">
    <text evidence="5">The sequence shown here is derived from an EMBL/GenBank/DDBJ whole genome shotgun (WGS) entry which is preliminary data.</text>
</comment>
<comment type="similarity">
    <text evidence="1">Belongs to the type-I restriction system S methylase family.</text>
</comment>